<dbReference type="Proteomes" id="UP001054889">
    <property type="component" value="Unassembled WGS sequence"/>
</dbReference>
<sequence>MMAALGEEAGREGAHGHCRASRFGEEAVTTSARVEVAPSVGDETAPPVGEELPPPAGVAMAPSAGELVERSCASTASLREEPSVGTRAGCRS</sequence>
<protein>
    <submittedName>
        <fullName evidence="2">Uncharacterized protein</fullName>
    </submittedName>
</protein>
<evidence type="ECO:0000313" key="3">
    <source>
        <dbReference type="Proteomes" id="UP001054889"/>
    </source>
</evidence>
<evidence type="ECO:0000256" key="1">
    <source>
        <dbReference type="SAM" id="MobiDB-lite"/>
    </source>
</evidence>
<reference evidence="2" key="2">
    <citation type="submission" date="2021-12" db="EMBL/GenBank/DDBJ databases">
        <title>Resequencing data analysis of finger millet.</title>
        <authorList>
            <person name="Hatakeyama M."/>
            <person name="Aluri S."/>
            <person name="Balachadran M.T."/>
            <person name="Sivarajan S.R."/>
            <person name="Poveda L."/>
            <person name="Shimizu-Inatsugi R."/>
            <person name="Schlapbach R."/>
            <person name="Sreeman S.M."/>
            <person name="Shimizu K.K."/>
        </authorList>
    </citation>
    <scope>NUCLEOTIDE SEQUENCE</scope>
</reference>
<comment type="caution">
    <text evidence="2">The sequence shown here is derived from an EMBL/GenBank/DDBJ whole genome shotgun (WGS) entry which is preliminary data.</text>
</comment>
<name>A0AAV5EUI3_ELECO</name>
<organism evidence="2 3">
    <name type="scientific">Eleusine coracana subsp. coracana</name>
    <dbReference type="NCBI Taxonomy" id="191504"/>
    <lineage>
        <taxon>Eukaryota</taxon>
        <taxon>Viridiplantae</taxon>
        <taxon>Streptophyta</taxon>
        <taxon>Embryophyta</taxon>
        <taxon>Tracheophyta</taxon>
        <taxon>Spermatophyta</taxon>
        <taxon>Magnoliopsida</taxon>
        <taxon>Liliopsida</taxon>
        <taxon>Poales</taxon>
        <taxon>Poaceae</taxon>
        <taxon>PACMAD clade</taxon>
        <taxon>Chloridoideae</taxon>
        <taxon>Cynodonteae</taxon>
        <taxon>Eleusininae</taxon>
        <taxon>Eleusine</taxon>
    </lineage>
</organism>
<dbReference type="EMBL" id="BQKI01000079">
    <property type="protein sequence ID" value="GJN26256.1"/>
    <property type="molecule type" value="Genomic_DNA"/>
</dbReference>
<feature type="region of interest" description="Disordered" evidence="1">
    <location>
        <begin position="1"/>
        <end position="57"/>
    </location>
</feature>
<evidence type="ECO:0000313" key="2">
    <source>
        <dbReference type="EMBL" id="GJN26256.1"/>
    </source>
</evidence>
<gene>
    <name evidence="2" type="primary">gb14175</name>
    <name evidence="2" type="ORF">PR202_gb14175</name>
</gene>
<accession>A0AAV5EUI3</accession>
<feature type="region of interest" description="Disordered" evidence="1">
    <location>
        <begin position="71"/>
        <end position="92"/>
    </location>
</feature>
<reference evidence="2" key="1">
    <citation type="journal article" date="2018" name="DNA Res.">
        <title>Multiple hybrid de novo genome assembly of finger millet, an orphan allotetraploid crop.</title>
        <authorList>
            <person name="Hatakeyama M."/>
            <person name="Aluri S."/>
            <person name="Balachadran M.T."/>
            <person name="Sivarajan S.R."/>
            <person name="Patrignani A."/>
            <person name="Gruter S."/>
            <person name="Poveda L."/>
            <person name="Shimizu-Inatsugi R."/>
            <person name="Baeten J."/>
            <person name="Francoijs K.J."/>
            <person name="Nataraja K.N."/>
            <person name="Reddy Y.A.N."/>
            <person name="Phadnis S."/>
            <person name="Ravikumar R.L."/>
            <person name="Schlapbach R."/>
            <person name="Sreeman S.M."/>
            <person name="Shimizu K.K."/>
        </authorList>
    </citation>
    <scope>NUCLEOTIDE SEQUENCE</scope>
</reference>
<dbReference type="AlphaFoldDB" id="A0AAV5EUI3"/>
<proteinExistence type="predicted"/>
<keyword evidence="3" id="KW-1185">Reference proteome</keyword>